<evidence type="ECO:0000256" key="1">
    <source>
        <dbReference type="SAM" id="Phobius"/>
    </source>
</evidence>
<feature type="transmembrane region" description="Helical" evidence="1">
    <location>
        <begin position="53"/>
        <end position="75"/>
    </location>
</feature>
<reference evidence="2" key="1">
    <citation type="submission" date="2011-11" db="EMBL/GenBank/DDBJ databases">
        <title>Complete genome sequence of Candidatus Mycoplasma haemominutum.</title>
        <authorList>
            <person name="Barker E.N."/>
            <person name="Darby A.C."/>
            <person name="Helps C.R."/>
            <person name="Peters I.R."/>
            <person name="Hughes M.A."/>
            <person name="Radford A.D."/>
            <person name="Novacco M."/>
            <person name="Boretti F."/>
            <person name="Hofmann-Lehmann R."/>
            <person name="Tasker S."/>
        </authorList>
    </citation>
    <scope>NUCLEOTIDE SEQUENCE</scope>
    <source>
        <strain evidence="2">Birmingham 1</strain>
    </source>
</reference>
<evidence type="ECO:0000313" key="2">
    <source>
        <dbReference type="EMBL" id="CCE67040.1"/>
    </source>
</evidence>
<sequence>MLFLDLNGQPSGFDIAACVLAFLGATTITLSFWPQFIATFRSKNSAVVPFKIFAFHLATSCALFVGALFGLPGLISCTPGCTVKLVRLMAFVYINTFLLFTCGYIFYLKMTNSKKAQNLGISEENYCKYYLNPLVRGKRAY</sequence>
<keyword evidence="1" id="KW-0472">Membrane</keyword>
<name>G8C3Z2_9MOLU</name>
<keyword evidence="1" id="KW-1133">Transmembrane helix</keyword>
<dbReference type="HOGENOM" id="CLU_1873168_0_0_14"/>
<accession>G8C3Z2</accession>
<protein>
    <submittedName>
        <fullName evidence="2">Uncharacterized protein</fullName>
    </submittedName>
</protein>
<organism evidence="2">
    <name type="scientific">Candidatus Mycoplasma haematominutum 'Birmingham 1'</name>
    <dbReference type="NCBI Taxonomy" id="1116213"/>
    <lineage>
        <taxon>Bacteria</taxon>
        <taxon>Bacillati</taxon>
        <taxon>Mycoplasmatota</taxon>
        <taxon>Mollicutes</taxon>
        <taxon>Mycoplasmataceae</taxon>
        <taxon>Mycoplasma</taxon>
    </lineage>
</organism>
<proteinExistence type="predicted"/>
<dbReference type="KEGG" id="mhb:MHM_05220"/>
<dbReference type="EMBL" id="HE613254">
    <property type="protein sequence ID" value="CCE67040.1"/>
    <property type="molecule type" value="Genomic_DNA"/>
</dbReference>
<gene>
    <name evidence="2" type="ORF">MHM_05220</name>
</gene>
<dbReference type="AlphaFoldDB" id="G8C3Z2"/>
<reference evidence="2" key="2">
    <citation type="submission" date="2011-11" db="EMBL/GenBank/DDBJ databases">
        <authorList>
            <person name="Barker E."/>
        </authorList>
    </citation>
    <scope>NUCLEOTIDE SEQUENCE</scope>
    <source>
        <strain evidence="2">Birmingham 1</strain>
    </source>
</reference>
<feature type="transmembrane region" description="Helical" evidence="1">
    <location>
        <begin position="87"/>
        <end position="107"/>
    </location>
</feature>
<feature type="transmembrane region" description="Helical" evidence="1">
    <location>
        <begin position="12"/>
        <end position="33"/>
    </location>
</feature>
<keyword evidence="1" id="KW-0812">Transmembrane</keyword>
<dbReference type="PATRIC" id="fig|1116213.3.peg.564"/>
<dbReference type="Gene3D" id="1.20.1280.290">
    <property type="match status" value="1"/>
</dbReference>